<keyword evidence="8" id="KW-0472">Membrane</keyword>
<protein>
    <submittedName>
        <fullName evidence="10">Amino acid ABC transporter ATP-binding protein</fullName>
    </submittedName>
</protein>
<evidence type="ECO:0000256" key="5">
    <source>
        <dbReference type="ARBA" id="ARBA00022741"/>
    </source>
</evidence>
<reference evidence="10" key="2">
    <citation type="submission" date="2019-01" db="EMBL/GenBank/DDBJ databases">
        <authorList>
            <person name="Li Y."/>
        </authorList>
    </citation>
    <scope>NUCLEOTIDE SEQUENCE [LARGE SCALE GENOMIC DNA]</scope>
    <source>
        <strain evidence="10">CGMCC 1.12963</strain>
    </source>
</reference>
<dbReference type="SMART" id="SM00382">
    <property type="entry name" value="AAA"/>
    <property type="match status" value="1"/>
</dbReference>
<dbReference type="InterPro" id="IPR030679">
    <property type="entry name" value="ABC_ATPase_HisP-typ"/>
</dbReference>
<dbReference type="FunFam" id="3.40.50.300:FF:000020">
    <property type="entry name" value="Amino acid ABC transporter ATP-binding component"/>
    <property type="match status" value="1"/>
</dbReference>
<keyword evidence="4" id="KW-1003">Cell membrane</keyword>
<comment type="similarity">
    <text evidence="2">Belongs to the ABC transporter superfamily.</text>
</comment>
<dbReference type="GO" id="GO:0016887">
    <property type="term" value="F:ATP hydrolysis activity"/>
    <property type="evidence" value="ECO:0007669"/>
    <property type="project" value="InterPro"/>
</dbReference>
<dbReference type="GO" id="GO:0005524">
    <property type="term" value="F:ATP binding"/>
    <property type="evidence" value="ECO:0007669"/>
    <property type="project" value="UniProtKB-KW"/>
</dbReference>
<dbReference type="Proteomes" id="UP000288071">
    <property type="component" value="Unassembled WGS sequence"/>
</dbReference>
<evidence type="ECO:0000256" key="6">
    <source>
        <dbReference type="ARBA" id="ARBA00022840"/>
    </source>
</evidence>
<evidence type="ECO:0000313" key="10">
    <source>
        <dbReference type="EMBL" id="RWR54701.1"/>
    </source>
</evidence>
<dbReference type="InterPro" id="IPR050086">
    <property type="entry name" value="MetN_ABC_transporter-like"/>
</dbReference>
<evidence type="ECO:0000256" key="7">
    <source>
        <dbReference type="ARBA" id="ARBA00022970"/>
    </source>
</evidence>
<dbReference type="AlphaFoldDB" id="A0A3S3ND81"/>
<dbReference type="Pfam" id="PF00005">
    <property type="entry name" value="ABC_tran"/>
    <property type="match status" value="1"/>
</dbReference>
<feature type="domain" description="ABC transporter" evidence="9">
    <location>
        <begin position="2"/>
        <end position="243"/>
    </location>
</feature>
<dbReference type="PROSITE" id="PS50893">
    <property type="entry name" value="ABC_TRANSPORTER_2"/>
    <property type="match status" value="1"/>
</dbReference>
<dbReference type="SUPFAM" id="SSF52540">
    <property type="entry name" value="P-loop containing nucleoside triphosphate hydrolases"/>
    <property type="match status" value="1"/>
</dbReference>
<keyword evidence="7" id="KW-0029">Amino-acid transport</keyword>
<evidence type="ECO:0000259" key="9">
    <source>
        <dbReference type="PROSITE" id="PS50893"/>
    </source>
</evidence>
<dbReference type="RefSeq" id="WP_128154172.1">
    <property type="nucleotide sequence ID" value="NZ_JBHSOM010000007.1"/>
</dbReference>
<organism evidence="10 11">
    <name type="scientific">Paenirhodobacter huangdaonensis</name>
    <dbReference type="NCBI Taxonomy" id="2501515"/>
    <lineage>
        <taxon>Bacteria</taxon>
        <taxon>Pseudomonadati</taxon>
        <taxon>Pseudomonadota</taxon>
        <taxon>Alphaproteobacteria</taxon>
        <taxon>Rhodobacterales</taxon>
        <taxon>Rhodobacter group</taxon>
        <taxon>Paenirhodobacter</taxon>
    </lineage>
</organism>
<dbReference type="InterPro" id="IPR003439">
    <property type="entry name" value="ABC_transporter-like_ATP-bd"/>
</dbReference>
<dbReference type="PROSITE" id="PS00211">
    <property type="entry name" value="ABC_TRANSPORTER_1"/>
    <property type="match status" value="1"/>
</dbReference>
<dbReference type="PIRSF" id="PIRSF039085">
    <property type="entry name" value="ABC_ATPase_HisP"/>
    <property type="match status" value="1"/>
</dbReference>
<dbReference type="InterPro" id="IPR003593">
    <property type="entry name" value="AAA+_ATPase"/>
</dbReference>
<comment type="subcellular location">
    <subcellularLocation>
        <location evidence="1">Cell membrane</location>
        <topology evidence="1">Peripheral membrane protein</topology>
    </subcellularLocation>
</comment>
<evidence type="ECO:0000313" key="11">
    <source>
        <dbReference type="Proteomes" id="UP000288071"/>
    </source>
</evidence>
<proteinExistence type="inferred from homology"/>
<keyword evidence="6 10" id="KW-0067">ATP-binding</keyword>
<dbReference type="Gene3D" id="3.40.50.300">
    <property type="entry name" value="P-loop containing nucleotide triphosphate hydrolases"/>
    <property type="match status" value="1"/>
</dbReference>
<reference evidence="10" key="1">
    <citation type="submission" date="2019-01" db="EMBL/GenBank/DDBJ databases">
        <title>Sinorhodobacter populi sp. nov. isolated from the symptomatic bark tissue of Populus euramericana canker.</title>
        <authorList>
            <person name="Xu G."/>
        </authorList>
    </citation>
    <scope>NUCLEOTIDE SEQUENCE [LARGE SCALE GENOMIC DNA]</scope>
    <source>
        <strain evidence="10">CGMCC 1.12963</strain>
    </source>
</reference>
<name>A0A3S3ND81_9RHOB</name>
<accession>A0A3S3ND81</accession>
<evidence type="ECO:0000256" key="2">
    <source>
        <dbReference type="ARBA" id="ARBA00005417"/>
    </source>
</evidence>
<dbReference type="InterPro" id="IPR027417">
    <property type="entry name" value="P-loop_NTPase"/>
</dbReference>
<evidence type="ECO:0000256" key="8">
    <source>
        <dbReference type="ARBA" id="ARBA00023136"/>
    </source>
</evidence>
<keyword evidence="3" id="KW-0813">Transport</keyword>
<keyword evidence="11" id="KW-1185">Reference proteome</keyword>
<gene>
    <name evidence="10" type="ORF">EOW66_01125</name>
</gene>
<evidence type="ECO:0000256" key="3">
    <source>
        <dbReference type="ARBA" id="ARBA00022448"/>
    </source>
</evidence>
<dbReference type="GO" id="GO:0015424">
    <property type="term" value="F:ABC-type amino acid transporter activity"/>
    <property type="evidence" value="ECO:0007669"/>
    <property type="project" value="InterPro"/>
</dbReference>
<evidence type="ECO:0000256" key="4">
    <source>
        <dbReference type="ARBA" id="ARBA00022475"/>
    </source>
</evidence>
<dbReference type="PANTHER" id="PTHR43166:SF9">
    <property type="entry name" value="GLUTAMATE_ASPARTATE IMPORT ATP-BINDING PROTEIN GLTL"/>
    <property type="match status" value="1"/>
</dbReference>
<evidence type="ECO:0000256" key="1">
    <source>
        <dbReference type="ARBA" id="ARBA00004202"/>
    </source>
</evidence>
<dbReference type="GO" id="GO:0005886">
    <property type="term" value="C:plasma membrane"/>
    <property type="evidence" value="ECO:0007669"/>
    <property type="project" value="UniProtKB-SubCell"/>
</dbReference>
<dbReference type="EMBL" id="SAVA01000001">
    <property type="protein sequence ID" value="RWR54701.1"/>
    <property type="molecule type" value="Genomic_DNA"/>
</dbReference>
<dbReference type="CDD" id="cd03262">
    <property type="entry name" value="ABC_HisP_GlnQ"/>
    <property type="match status" value="1"/>
</dbReference>
<dbReference type="InterPro" id="IPR017871">
    <property type="entry name" value="ABC_transporter-like_CS"/>
</dbReference>
<comment type="caution">
    <text evidence="10">The sequence shown here is derived from an EMBL/GenBank/DDBJ whole genome shotgun (WGS) entry which is preliminary data.</text>
</comment>
<sequence length="250" mass="27672">MLELVNLNKSFGDKQVLRGIDLRVPPGQVVSLIGASGSGKSTLLRCVNYLEQPDPGSAVLIDGMQIGGDDPRHGSARQLRQQRSEIGMVFQHFNLFPNMTALDNVCEGPLAHRRGTRAEIREMALHLLDRVGLAERADHYPSQLSGGQQQRVAIARSLAMKPKLMLFDEVTSALDPELVDEVLKVMRELAQGGMTMICVTHEMAFAEDVGDRVIFMADGRILEDGPPSKVIRNPEHDRTRAFLARALRNR</sequence>
<dbReference type="PANTHER" id="PTHR43166">
    <property type="entry name" value="AMINO ACID IMPORT ATP-BINDING PROTEIN"/>
    <property type="match status" value="1"/>
</dbReference>
<keyword evidence="5" id="KW-0547">Nucleotide-binding</keyword>